<dbReference type="PRINTS" id="PR00033">
    <property type="entry name" value="HTHASNC"/>
</dbReference>
<dbReference type="Pfam" id="PF13404">
    <property type="entry name" value="HTH_AsnC-type"/>
    <property type="match status" value="1"/>
</dbReference>
<dbReference type="InterPro" id="IPR000485">
    <property type="entry name" value="AsnC-type_HTH_dom"/>
</dbReference>
<dbReference type="GO" id="GO:0043200">
    <property type="term" value="P:response to amino acid"/>
    <property type="evidence" value="ECO:0007669"/>
    <property type="project" value="TreeGrafter"/>
</dbReference>
<feature type="domain" description="HTH deoR-type" evidence="5">
    <location>
        <begin position="1"/>
        <end position="60"/>
    </location>
</feature>
<dbReference type="Gene3D" id="3.30.70.920">
    <property type="match status" value="1"/>
</dbReference>
<keyword evidence="1" id="KW-0805">Transcription regulation</keyword>
<dbReference type="SUPFAM" id="SSF46785">
    <property type="entry name" value="Winged helix' DNA-binding domain"/>
    <property type="match status" value="1"/>
</dbReference>
<accession>A0A1G9H0N4</accession>
<dbReference type="Pfam" id="PF01037">
    <property type="entry name" value="AsnC_trans_reg"/>
    <property type="match status" value="1"/>
</dbReference>
<evidence type="ECO:0000259" key="5">
    <source>
        <dbReference type="PROSITE" id="PS51000"/>
    </source>
</evidence>
<dbReference type="InterPro" id="IPR036388">
    <property type="entry name" value="WH-like_DNA-bd_sf"/>
</dbReference>
<name>A0A1G9H0N4_9RHOB</name>
<dbReference type="GO" id="GO:0043565">
    <property type="term" value="F:sequence-specific DNA binding"/>
    <property type="evidence" value="ECO:0007669"/>
    <property type="project" value="InterPro"/>
</dbReference>
<keyword evidence="2 6" id="KW-0238">DNA-binding</keyword>
<proteinExistence type="predicted"/>
<dbReference type="InterPro" id="IPR019888">
    <property type="entry name" value="Tscrpt_reg_AsnC-like"/>
</dbReference>
<dbReference type="OrthoDB" id="9809462at2"/>
<dbReference type="STRING" id="990712.SAMN05216257_1104"/>
<dbReference type="InterPro" id="IPR019887">
    <property type="entry name" value="Tscrpt_reg_AsnC/Lrp_C"/>
</dbReference>
<dbReference type="AlphaFoldDB" id="A0A1G9H0N4"/>
<dbReference type="SMART" id="SM00344">
    <property type="entry name" value="HTH_ASNC"/>
    <property type="match status" value="1"/>
</dbReference>
<evidence type="ECO:0000256" key="1">
    <source>
        <dbReference type="ARBA" id="ARBA00023015"/>
    </source>
</evidence>
<keyword evidence="7" id="KW-1185">Reference proteome</keyword>
<protein>
    <submittedName>
        <fullName evidence="6">DNA-binding transcriptional regulator, Lrp family</fullName>
    </submittedName>
</protein>
<dbReference type="Gene3D" id="1.10.10.10">
    <property type="entry name" value="Winged helix-like DNA-binding domain superfamily/Winged helix DNA-binding domain"/>
    <property type="match status" value="1"/>
</dbReference>
<organism evidence="6 7">
    <name type="scientific">Meinhardsimonia xiamenensis</name>
    <dbReference type="NCBI Taxonomy" id="990712"/>
    <lineage>
        <taxon>Bacteria</taxon>
        <taxon>Pseudomonadati</taxon>
        <taxon>Pseudomonadota</taxon>
        <taxon>Alphaproteobacteria</taxon>
        <taxon>Rhodobacterales</taxon>
        <taxon>Paracoccaceae</taxon>
        <taxon>Meinhardsimonia</taxon>
    </lineage>
</organism>
<evidence type="ECO:0000259" key="4">
    <source>
        <dbReference type="PROSITE" id="PS50956"/>
    </source>
</evidence>
<dbReference type="EMBL" id="FNFV01000010">
    <property type="protein sequence ID" value="SDL06415.1"/>
    <property type="molecule type" value="Genomic_DNA"/>
</dbReference>
<feature type="domain" description="HTH asnC-type" evidence="4">
    <location>
        <begin position="1"/>
        <end position="67"/>
    </location>
</feature>
<dbReference type="GO" id="GO:0003700">
    <property type="term" value="F:DNA-binding transcription factor activity"/>
    <property type="evidence" value="ECO:0007669"/>
    <property type="project" value="InterPro"/>
</dbReference>
<evidence type="ECO:0000256" key="2">
    <source>
        <dbReference type="ARBA" id="ARBA00023125"/>
    </source>
</evidence>
<dbReference type="PROSITE" id="PS51000">
    <property type="entry name" value="HTH_DEOR_2"/>
    <property type="match status" value="1"/>
</dbReference>
<dbReference type="RefSeq" id="WP_092501249.1">
    <property type="nucleotide sequence ID" value="NZ_FNFV01000010.1"/>
</dbReference>
<keyword evidence="3" id="KW-0804">Transcription</keyword>
<dbReference type="InterPro" id="IPR019885">
    <property type="entry name" value="Tscrpt_reg_HTH_AsnC-type_CS"/>
</dbReference>
<dbReference type="PROSITE" id="PS00519">
    <property type="entry name" value="HTH_ASNC_1"/>
    <property type="match status" value="1"/>
</dbReference>
<evidence type="ECO:0000313" key="7">
    <source>
        <dbReference type="Proteomes" id="UP000199328"/>
    </source>
</evidence>
<sequence length="145" mass="15629">MDETDRKLLSLLRRDARASLSELADALGVTRATVRARIDRMRARGEIEGFTVVTRGGDEAAPVRGLMMLAIEGAGAGRLTERLLGWPEVVAVHSTNGRWDLIVEIGTDTLAALDRVLAEIRAQPGVRSSETSLLLTTRRGAGGRP</sequence>
<reference evidence="7" key="1">
    <citation type="submission" date="2016-10" db="EMBL/GenBank/DDBJ databases">
        <authorList>
            <person name="Varghese N."/>
            <person name="Submissions S."/>
        </authorList>
    </citation>
    <scope>NUCLEOTIDE SEQUENCE [LARGE SCALE GENOMIC DNA]</scope>
    <source>
        <strain evidence="7">CGMCC 1.10789</strain>
    </source>
</reference>
<evidence type="ECO:0000256" key="3">
    <source>
        <dbReference type="ARBA" id="ARBA00023163"/>
    </source>
</evidence>
<evidence type="ECO:0000313" key="6">
    <source>
        <dbReference type="EMBL" id="SDL06415.1"/>
    </source>
</evidence>
<dbReference type="InterPro" id="IPR001034">
    <property type="entry name" value="DeoR_HTH"/>
</dbReference>
<dbReference type="GO" id="GO:0005829">
    <property type="term" value="C:cytosol"/>
    <property type="evidence" value="ECO:0007669"/>
    <property type="project" value="TreeGrafter"/>
</dbReference>
<dbReference type="PANTHER" id="PTHR30154:SF34">
    <property type="entry name" value="TRANSCRIPTIONAL REGULATOR AZLB"/>
    <property type="match status" value="1"/>
</dbReference>
<dbReference type="SUPFAM" id="SSF54909">
    <property type="entry name" value="Dimeric alpha+beta barrel"/>
    <property type="match status" value="1"/>
</dbReference>
<gene>
    <name evidence="6" type="ORF">SAMN05216257_1104</name>
</gene>
<dbReference type="PANTHER" id="PTHR30154">
    <property type="entry name" value="LEUCINE-RESPONSIVE REGULATORY PROTEIN"/>
    <property type="match status" value="1"/>
</dbReference>
<dbReference type="Proteomes" id="UP000199328">
    <property type="component" value="Unassembled WGS sequence"/>
</dbReference>
<dbReference type="PROSITE" id="PS50956">
    <property type="entry name" value="HTH_ASNC_2"/>
    <property type="match status" value="1"/>
</dbReference>
<dbReference type="InterPro" id="IPR036390">
    <property type="entry name" value="WH_DNA-bd_sf"/>
</dbReference>
<dbReference type="InterPro" id="IPR011008">
    <property type="entry name" value="Dimeric_a/b-barrel"/>
</dbReference>